<keyword evidence="4" id="KW-1185">Reference proteome</keyword>
<proteinExistence type="predicted"/>
<evidence type="ECO:0000313" key="3">
    <source>
        <dbReference type="EMBL" id="GHO86237.1"/>
    </source>
</evidence>
<keyword evidence="2" id="KW-0812">Transmembrane</keyword>
<feature type="transmembrane region" description="Helical" evidence="2">
    <location>
        <begin position="29"/>
        <end position="49"/>
    </location>
</feature>
<gene>
    <name evidence="3" type="ORF">KSZ_42430</name>
</gene>
<keyword evidence="2" id="KW-0472">Membrane</keyword>
<feature type="region of interest" description="Disordered" evidence="1">
    <location>
        <begin position="1"/>
        <end position="20"/>
    </location>
</feature>
<evidence type="ECO:0000313" key="4">
    <source>
        <dbReference type="Proteomes" id="UP000635565"/>
    </source>
</evidence>
<evidence type="ECO:0000256" key="2">
    <source>
        <dbReference type="SAM" id="Phobius"/>
    </source>
</evidence>
<dbReference type="EMBL" id="BNJJ01000011">
    <property type="protein sequence ID" value="GHO86237.1"/>
    <property type="molecule type" value="Genomic_DNA"/>
</dbReference>
<keyword evidence="2" id="KW-1133">Transmembrane helix</keyword>
<organism evidence="3 4">
    <name type="scientific">Dictyobacter formicarum</name>
    <dbReference type="NCBI Taxonomy" id="2778368"/>
    <lineage>
        <taxon>Bacteria</taxon>
        <taxon>Bacillati</taxon>
        <taxon>Chloroflexota</taxon>
        <taxon>Ktedonobacteria</taxon>
        <taxon>Ktedonobacterales</taxon>
        <taxon>Dictyobacteraceae</taxon>
        <taxon>Dictyobacter</taxon>
    </lineage>
</organism>
<accession>A0ABQ3VJ99</accession>
<name>A0ABQ3VJ99_9CHLR</name>
<dbReference type="Proteomes" id="UP000635565">
    <property type="component" value="Unassembled WGS sequence"/>
</dbReference>
<evidence type="ECO:0000256" key="1">
    <source>
        <dbReference type="SAM" id="MobiDB-lite"/>
    </source>
</evidence>
<protein>
    <recommendedName>
        <fullName evidence="5">Gram-positive cocci surface proteins LPxTG domain-containing protein</fullName>
    </recommendedName>
</protein>
<evidence type="ECO:0008006" key="5">
    <source>
        <dbReference type="Google" id="ProtNLM"/>
    </source>
</evidence>
<reference evidence="3 4" key="1">
    <citation type="journal article" date="2021" name="Int. J. Syst. Evol. Microbiol.">
        <title>Reticulibacter mediterranei gen. nov., sp. nov., within the new family Reticulibacteraceae fam. nov., and Ktedonospora formicarum gen. nov., sp. nov., Ktedonobacter robiniae sp. nov., Dictyobacter formicarum sp. nov. and Dictyobacter arantiisoli sp. nov., belonging to the class Ktedonobacteria.</title>
        <authorList>
            <person name="Yabe S."/>
            <person name="Zheng Y."/>
            <person name="Wang C.M."/>
            <person name="Sakai Y."/>
            <person name="Abe K."/>
            <person name="Yokota A."/>
            <person name="Donadio S."/>
            <person name="Cavaletti L."/>
            <person name="Monciardini P."/>
        </authorList>
    </citation>
    <scope>NUCLEOTIDE SEQUENCE [LARGE SCALE GENOMIC DNA]</scope>
    <source>
        <strain evidence="3 4">SOSP1-9</strain>
    </source>
</reference>
<dbReference type="RefSeq" id="WP_201363888.1">
    <property type="nucleotide sequence ID" value="NZ_BNJJ01000011.1"/>
</dbReference>
<sequence length="57" mass="6489">MAQATQETMTPKIEIVDQPDEEEATGKSAFRFILPIILTLSVLGVFFLFKRKSRSEE</sequence>
<comment type="caution">
    <text evidence="3">The sequence shown here is derived from an EMBL/GenBank/DDBJ whole genome shotgun (WGS) entry which is preliminary data.</text>
</comment>